<sequence length="45" mass="5295">MYPHHLTRFPLCVLALAPVLLPSIRSLLCWFSSVWRTHTDNKMSR</sequence>
<proteinExistence type="predicted"/>
<name>A0A182S344_ANOFN</name>
<dbReference type="VEuPathDB" id="VectorBase:AFUN014856"/>
<organism evidence="1">
    <name type="scientific">Anopheles funestus</name>
    <name type="common">African malaria mosquito</name>
    <dbReference type="NCBI Taxonomy" id="62324"/>
    <lineage>
        <taxon>Eukaryota</taxon>
        <taxon>Metazoa</taxon>
        <taxon>Ecdysozoa</taxon>
        <taxon>Arthropoda</taxon>
        <taxon>Hexapoda</taxon>
        <taxon>Insecta</taxon>
        <taxon>Pterygota</taxon>
        <taxon>Neoptera</taxon>
        <taxon>Endopterygota</taxon>
        <taxon>Diptera</taxon>
        <taxon>Nematocera</taxon>
        <taxon>Culicoidea</taxon>
        <taxon>Culicidae</taxon>
        <taxon>Anophelinae</taxon>
        <taxon>Anopheles</taxon>
    </lineage>
</organism>
<accession>A0A182S344</accession>
<evidence type="ECO:0000313" key="1">
    <source>
        <dbReference type="EnsemblMetazoa" id="AFUN014856-PA"/>
    </source>
</evidence>
<reference evidence="1" key="1">
    <citation type="submission" date="2020-05" db="UniProtKB">
        <authorList>
            <consortium name="EnsemblMetazoa"/>
        </authorList>
    </citation>
    <scope>IDENTIFICATION</scope>
    <source>
        <strain evidence="1">FUMOZ</strain>
    </source>
</reference>
<dbReference type="AlphaFoldDB" id="A0A182S344"/>
<protein>
    <submittedName>
        <fullName evidence="1">Uncharacterized protein</fullName>
    </submittedName>
</protein>
<dbReference type="EnsemblMetazoa" id="AFUN014856-RA">
    <property type="protein sequence ID" value="AFUN014856-PA"/>
    <property type="gene ID" value="AFUN014856"/>
</dbReference>